<dbReference type="PROSITE" id="PS00760">
    <property type="entry name" value="SPASE_I_2"/>
    <property type="match status" value="1"/>
</dbReference>
<name>C0GHM2_DETAL</name>
<dbReference type="SUPFAM" id="SSF51306">
    <property type="entry name" value="LexA/Signal peptidase"/>
    <property type="match status" value="1"/>
</dbReference>
<dbReference type="EC" id="3.4.21.89" evidence="4 8"/>
<dbReference type="InterPro" id="IPR019757">
    <property type="entry name" value="Pept_S26A_signal_pept_1_Lys-AS"/>
</dbReference>
<evidence type="ECO:0000256" key="4">
    <source>
        <dbReference type="ARBA" id="ARBA00013208"/>
    </source>
</evidence>
<dbReference type="InterPro" id="IPR019758">
    <property type="entry name" value="Pept_S26A_signal_pept_1_CS"/>
</dbReference>
<dbReference type="AlphaFoldDB" id="C0GHM2"/>
<dbReference type="NCBIfam" id="TIGR02227">
    <property type="entry name" value="sigpep_I_bact"/>
    <property type="match status" value="1"/>
</dbReference>
<evidence type="ECO:0000256" key="8">
    <source>
        <dbReference type="RuleBase" id="RU003993"/>
    </source>
</evidence>
<dbReference type="Proteomes" id="UP000006443">
    <property type="component" value="Unassembled WGS sequence"/>
</dbReference>
<dbReference type="PROSITE" id="PS00761">
    <property type="entry name" value="SPASE_I_3"/>
    <property type="match status" value="1"/>
</dbReference>
<dbReference type="InterPro" id="IPR000223">
    <property type="entry name" value="Pept_S26A_signal_pept_1"/>
</dbReference>
<evidence type="ECO:0000313" key="12">
    <source>
        <dbReference type="Proteomes" id="UP000006443"/>
    </source>
</evidence>
<keyword evidence="12" id="KW-1185">Reference proteome</keyword>
<evidence type="ECO:0000313" key="11">
    <source>
        <dbReference type="EMBL" id="EEG77228.1"/>
    </source>
</evidence>
<feature type="domain" description="Peptidase S26" evidence="10">
    <location>
        <begin position="10"/>
        <end position="163"/>
    </location>
</feature>
<accession>C0GHM2</accession>
<reference evidence="11 12" key="1">
    <citation type="submission" date="2009-02" db="EMBL/GenBank/DDBJ databases">
        <title>Sequencing of the draft genome and assembly of Dethiobacter alkaliphilus AHT 1.</title>
        <authorList>
            <consortium name="US DOE Joint Genome Institute (JGI-PGF)"/>
            <person name="Lucas S."/>
            <person name="Copeland A."/>
            <person name="Lapidus A."/>
            <person name="Glavina del Rio T."/>
            <person name="Dalin E."/>
            <person name="Tice H."/>
            <person name="Bruce D."/>
            <person name="Goodwin L."/>
            <person name="Pitluck S."/>
            <person name="Larimer F."/>
            <person name="Land M.L."/>
            <person name="Hauser L."/>
            <person name="Muyzer G."/>
        </authorList>
    </citation>
    <scope>NUCLEOTIDE SEQUENCE [LARGE SCALE GENOMIC DNA]</scope>
    <source>
        <strain evidence="11 12">AHT 1</strain>
    </source>
</reference>
<comment type="similarity">
    <text evidence="3 9">Belongs to the peptidase S26 family.</text>
</comment>
<dbReference type="PRINTS" id="PR00727">
    <property type="entry name" value="LEADERPTASE"/>
</dbReference>
<evidence type="ECO:0000256" key="6">
    <source>
        <dbReference type="ARBA" id="ARBA00022801"/>
    </source>
</evidence>
<dbReference type="GO" id="GO:0004252">
    <property type="term" value="F:serine-type endopeptidase activity"/>
    <property type="evidence" value="ECO:0007669"/>
    <property type="project" value="InterPro"/>
</dbReference>
<dbReference type="PROSITE" id="PS00501">
    <property type="entry name" value="SPASE_I_1"/>
    <property type="match status" value="1"/>
</dbReference>
<sequence>MLEAEKKEAWEWIKSILVAVVLALVIRAFLVEVFLVQGESMLPTLDDRERLIVSKVQYYYREPEIGEIIVFQASDHRDFIKRVIGGPGDEVRIDTDGVYVNGEKLDEPYVLEDARRPFQTVVVPDDALFVLGDNRNNSMDSRHPSVDFVSFDSLKGKAMFVFWPLDRIRLLSHP</sequence>
<dbReference type="PANTHER" id="PTHR43390">
    <property type="entry name" value="SIGNAL PEPTIDASE I"/>
    <property type="match status" value="1"/>
</dbReference>
<dbReference type="InterPro" id="IPR019533">
    <property type="entry name" value="Peptidase_S26"/>
</dbReference>
<proteinExistence type="inferred from homology"/>
<dbReference type="eggNOG" id="COG0681">
    <property type="taxonomic scope" value="Bacteria"/>
</dbReference>
<feature type="active site" evidence="7">
    <location>
        <position position="81"/>
    </location>
</feature>
<dbReference type="GO" id="GO:0006465">
    <property type="term" value="P:signal peptide processing"/>
    <property type="evidence" value="ECO:0007669"/>
    <property type="project" value="InterPro"/>
</dbReference>
<evidence type="ECO:0000256" key="1">
    <source>
        <dbReference type="ARBA" id="ARBA00000677"/>
    </source>
</evidence>
<dbReference type="GO" id="GO:0005886">
    <property type="term" value="C:plasma membrane"/>
    <property type="evidence" value="ECO:0007669"/>
    <property type="project" value="UniProtKB-SubCell"/>
</dbReference>
<evidence type="ECO:0000259" key="10">
    <source>
        <dbReference type="Pfam" id="PF10502"/>
    </source>
</evidence>
<comment type="subcellular location">
    <subcellularLocation>
        <location evidence="2">Cell membrane</location>
        <topology evidence="2">Single-pass type II membrane protein</topology>
    </subcellularLocation>
    <subcellularLocation>
        <location evidence="9">Membrane</location>
        <topology evidence="9">Single-pass type II membrane protein</topology>
    </subcellularLocation>
</comment>
<dbReference type="Gene3D" id="2.10.109.10">
    <property type="entry name" value="Umud Fragment, subunit A"/>
    <property type="match status" value="1"/>
</dbReference>
<evidence type="ECO:0000256" key="9">
    <source>
        <dbReference type="RuleBase" id="RU362042"/>
    </source>
</evidence>
<dbReference type="EMBL" id="ACJM01000009">
    <property type="protein sequence ID" value="EEG77228.1"/>
    <property type="molecule type" value="Genomic_DNA"/>
</dbReference>
<gene>
    <name evidence="11" type="ORF">DealDRAFT_1981</name>
</gene>
<evidence type="ECO:0000256" key="7">
    <source>
        <dbReference type="PIRSR" id="PIRSR600223-1"/>
    </source>
</evidence>
<organism evidence="11 12">
    <name type="scientific">Dethiobacter alkaliphilus AHT 1</name>
    <dbReference type="NCBI Taxonomy" id="555088"/>
    <lineage>
        <taxon>Bacteria</taxon>
        <taxon>Bacillati</taxon>
        <taxon>Bacillota</taxon>
        <taxon>Dethiobacteria</taxon>
        <taxon>Dethiobacterales</taxon>
        <taxon>Dethiobacteraceae</taxon>
        <taxon>Dethiobacter</taxon>
    </lineage>
</organism>
<dbReference type="PANTHER" id="PTHR43390:SF1">
    <property type="entry name" value="CHLOROPLAST PROCESSING PEPTIDASE"/>
    <property type="match status" value="1"/>
</dbReference>
<evidence type="ECO:0000256" key="3">
    <source>
        <dbReference type="ARBA" id="ARBA00009370"/>
    </source>
</evidence>
<feature type="active site" evidence="7">
    <location>
        <position position="40"/>
    </location>
</feature>
<comment type="caution">
    <text evidence="11">The sequence shown here is derived from an EMBL/GenBank/DDBJ whole genome shotgun (WGS) entry which is preliminary data.</text>
</comment>
<dbReference type="STRING" id="555088.DealDRAFT_1981"/>
<dbReference type="InterPro" id="IPR036286">
    <property type="entry name" value="LexA/Signal_pep-like_sf"/>
</dbReference>
<keyword evidence="6 8" id="KW-0378">Hydrolase</keyword>
<protein>
    <recommendedName>
        <fullName evidence="4 8">Signal peptidase I</fullName>
        <ecNumber evidence="4 8">3.4.21.89</ecNumber>
    </recommendedName>
</protein>
<dbReference type="OrthoDB" id="9802919at2"/>
<keyword evidence="5 8" id="KW-0645">Protease</keyword>
<evidence type="ECO:0000256" key="2">
    <source>
        <dbReference type="ARBA" id="ARBA00004401"/>
    </source>
</evidence>
<dbReference type="RefSeq" id="WP_008517030.1">
    <property type="nucleotide sequence ID" value="NZ_ACJM01000009.1"/>
</dbReference>
<dbReference type="Pfam" id="PF10502">
    <property type="entry name" value="Peptidase_S26"/>
    <property type="match status" value="1"/>
</dbReference>
<comment type="catalytic activity">
    <reaction evidence="1 8">
        <text>Cleavage of hydrophobic, N-terminal signal or leader sequences from secreted and periplasmic proteins.</text>
        <dbReference type="EC" id="3.4.21.89"/>
    </reaction>
</comment>
<dbReference type="InterPro" id="IPR019756">
    <property type="entry name" value="Pept_S26A_signal_pept_1_Ser-AS"/>
</dbReference>
<dbReference type="CDD" id="cd06530">
    <property type="entry name" value="S26_SPase_I"/>
    <property type="match status" value="1"/>
</dbReference>
<dbReference type="GO" id="GO:0009003">
    <property type="term" value="F:signal peptidase activity"/>
    <property type="evidence" value="ECO:0007669"/>
    <property type="project" value="UniProtKB-EC"/>
</dbReference>
<evidence type="ECO:0000256" key="5">
    <source>
        <dbReference type="ARBA" id="ARBA00022670"/>
    </source>
</evidence>